<dbReference type="InterPro" id="IPR011992">
    <property type="entry name" value="EF-hand-dom_pair"/>
</dbReference>
<dbReference type="SUPFAM" id="SSF47473">
    <property type="entry name" value="EF-hand"/>
    <property type="match status" value="1"/>
</dbReference>
<dbReference type="InterPro" id="IPR002048">
    <property type="entry name" value="EF_hand_dom"/>
</dbReference>
<evidence type="ECO:0000313" key="3">
    <source>
        <dbReference type="Proteomes" id="UP001551695"/>
    </source>
</evidence>
<keyword evidence="3" id="KW-1185">Reference proteome</keyword>
<dbReference type="Gene3D" id="1.10.238.10">
    <property type="entry name" value="EF-hand"/>
    <property type="match status" value="1"/>
</dbReference>
<dbReference type="PROSITE" id="PS00018">
    <property type="entry name" value="EF_HAND_1"/>
    <property type="match status" value="1"/>
</dbReference>
<feature type="domain" description="EF-hand" evidence="1">
    <location>
        <begin position="1"/>
        <end position="36"/>
    </location>
</feature>
<evidence type="ECO:0000313" key="2">
    <source>
        <dbReference type="EMBL" id="MEV0709989.1"/>
    </source>
</evidence>
<dbReference type="Pfam" id="PF13499">
    <property type="entry name" value="EF-hand_7"/>
    <property type="match status" value="1"/>
</dbReference>
<gene>
    <name evidence="2" type="ORF">AB0I48_20705</name>
</gene>
<dbReference type="InterPro" id="IPR018247">
    <property type="entry name" value="EF_Hand_1_Ca_BS"/>
</dbReference>
<accession>A0ABV3FX41</accession>
<comment type="caution">
    <text evidence="2">The sequence shown here is derived from an EMBL/GenBank/DDBJ whole genome shotgun (WGS) entry which is preliminary data.</text>
</comment>
<protein>
    <submittedName>
        <fullName evidence="2">EF-hand domain-containing protein</fullName>
    </submittedName>
</protein>
<organism evidence="2 3">
    <name type="scientific">Nocardia aurea</name>
    <dbReference type="NCBI Taxonomy" id="2144174"/>
    <lineage>
        <taxon>Bacteria</taxon>
        <taxon>Bacillati</taxon>
        <taxon>Actinomycetota</taxon>
        <taxon>Actinomycetes</taxon>
        <taxon>Mycobacteriales</taxon>
        <taxon>Nocardiaceae</taxon>
        <taxon>Nocardia</taxon>
    </lineage>
</organism>
<evidence type="ECO:0000259" key="1">
    <source>
        <dbReference type="PROSITE" id="PS50222"/>
    </source>
</evidence>
<dbReference type="SMART" id="SM00054">
    <property type="entry name" value="EFh"/>
    <property type="match status" value="2"/>
</dbReference>
<sequence length="67" mass="7687">MDNRDILAAFALMDRDGDGYVTRDEFFAHYQNEGRQPHDIIAMFDTLDSDGDGMIVKHEVQAARDRI</sequence>
<dbReference type="EMBL" id="JBFAKC010000009">
    <property type="protein sequence ID" value="MEV0709989.1"/>
    <property type="molecule type" value="Genomic_DNA"/>
</dbReference>
<proteinExistence type="predicted"/>
<dbReference type="RefSeq" id="WP_109524403.1">
    <property type="nucleotide sequence ID" value="NZ_JBEXKW010000013.1"/>
</dbReference>
<dbReference type="Proteomes" id="UP001551695">
    <property type="component" value="Unassembled WGS sequence"/>
</dbReference>
<reference evidence="2 3" key="1">
    <citation type="submission" date="2024-06" db="EMBL/GenBank/DDBJ databases">
        <title>The Natural Products Discovery Center: Release of the First 8490 Sequenced Strains for Exploring Actinobacteria Biosynthetic Diversity.</title>
        <authorList>
            <person name="Kalkreuter E."/>
            <person name="Kautsar S.A."/>
            <person name="Yang D."/>
            <person name="Bader C.D."/>
            <person name="Teijaro C.N."/>
            <person name="Fluegel L."/>
            <person name="Davis C.M."/>
            <person name="Simpson J.R."/>
            <person name="Lauterbach L."/>
            <person name="Steele A.D."/>
            <person name="Gui C."/>
            <person name="Meng S."/>
            <person name="Li G."/>
            <person name="Viehrig K."/>
            <person name="Ye F."/>
            <person name="Su P."/>
            <person name="Kiefer A.F."/>
            <person name="Nichols A."/>
            <person name="Cepeda A.J."/>
            <person name="Yan W."/>
            <person name="Fan B."/>
            <person name="Jiang Y."/>
            <person name="Adhikari A."/>
            <person name="Zheng C.-J."/>
            <person name="Schuster L."/>
            <person name="Cowan T.M."/>
            <person name="Smanski M.J."/>
            <person name="Chevrette M.G."/>
            <person name="De Carvalho L.P.S."/>
            <person name="Shen B."/>
        </authorList>
    </citation>
    <scope>NUCLEOTIDE SEQUENCE [LARGE SCALE GENOMIC DNA]</scope>
    <source>
        <strain evidence="2 3">NPDC050403</strain>
    </source>
</reference>
<dbReference type="PROSITE" id="PS50222">
    <property type="entry name" value="EF_HAND_2"/>
    <property type="match status" value="1"/>
</dbReference>
<name>A0ABV3FX41_9NOCA</name>